<dbReference type="InterPro" id="IPR047242">
    <property type="entry name" value="CDC5L/Cef1"/>
</dbReference>
<keyword evidence="6" id="KW-0508">mRNA splicing</keyword>
<dbReference type="GO" id="GO:0000398">
    <property type="term" value="P:mRNA splicing, via spliceosome"/>
    <property type="evidence" value="ECO:0007669"/>
    <property type="project" value="InterPro"/>
</dbReference>
<keyword evidence="5" id="KW-0238">DNA-binding</keyword>
<dbReference type="AlphaFoldDB" id="E0S5Q1"/>
<organism evidence="12 13">
    <name type="scientific">Encephalitozoon intestinalis (strain ATCC 50506)</name>
    <name type="common">Microsporidian parasite</name>
    <name type="synonym">Septata intestinalis</name>
    <dbReference type="NCBI Taxonomy" id="876142"/>
    <lineage>
        <taxon>Eukaryota</taxon>
        <taxon>Fungi</taxon>
        <taxon>Fungi incertae sedis</taxon>
        <taxon>Microsporidia</taxon>
        <taxon>Unikaryonidae</taxon>
        <taxon>Encephalitozoon</taxon>
    </lineage>
</organism>
<evidence type="ECO:0000256" key="5">
    <source>
        <dbReference type="ARBA" id="ARBA00023125"/>
    </source>
</evidence>
<dbReference type="RefSeq" id="XP_003072396.1">
    <property type="nucleotide sequence ID" value="XM_003072350.1"/>
</dbReference>
<dbReference type="InterPro" id="IPR017930">
    <property type="entry name" value="Myb_dom"/>
</dbReference>
<dbReference type="VEuPathDB" id="MicrosporidiaDB:Eint_020350"/>
<dbReference type="EMBL" id="CP001943">
    <property type="protein sequence ID" value="ADM11036.1"/>
    <property type="molecule type" value="Genomic_DNA"/>
</dbReference>
<dbReference type="GO" id="GO:0005681">
    <property type="term" value="C:spliceosomal complex"/>
    <property type="evidence" value="ECO:0007669"/>
    <property type="project" value="UniProtKB-KW"/>
</dbReference>
<keyword evidence="4" id="KW-0677">Repeat</keyword>
<dbReference type="Pfam" id="PF13921">
    <property type="entry name" value="Myb_DNA-bind_6"/>
    <property type="match status" value="1"/>
</dbReference>
<evidence type="ECO:0000313" key="12">
    <source>
        <dbReference type="EMBL" id="ADM11036.1"/>
    </source>
</evidence>
<evidence type="ECO:0000313" key="13">
    <source>
        <dbReference type="Proteomes" id="UP000002313"/>
    </source>
</evidence>
<dbReference type="PROSITE" id="PS51294">
    <property type="entry name" value="HTH_MYB"/>
    <property type="match status" value="2"/>
</dbReference>
<dbReference type="CDD" id="cd00167">
    <property type="entry name" value="SANT"/>
    <property type="match status" value="1"/>
</dbReference>
<dbReference type="InterPro" id="IPR001005">
    <property type="entry name" value="SANT/Myb"/>
</dbReference>
<sequence>MKLEKVDANWTRTEDEVLKAGVMKYGINKWSKVSSMLPSKTPSQCRLRWLEYVSPLVNDLVWSSEEDEKLILMAKTFLPQWSLIGQTMGRSGQQCYERYNELVFGKISVFKYGELSGPCEGKDEEILKMASARMSECKSRKGLKKKALLDKKEKTLSRSCEAKEGTIGPHKQRVCRKNDGTLQ</sequence>
<protein>
    <recommendedName>
        <fullName evidence="14">Myb-like transcription factor</fullName>
    </recommendedName>
</protein>
<evidence type="ECO:0000256" key="2">
    <source>
        <dbReference type="ARBA" id="ARBA00022664"/>
    </source>
</evidence>
<dbReference type="SUPFAM" id="SSF46689">
    <property type="entry name" value="Homeodomain-like"/>
    <property type="match status" value="1"/>
</dbReference>
<feature type="region of interest" description="Disordered" evidence="8">
    <location>
        <begin position="160"/>
        <end position="183"/>
    </location>
</feature>
<dbReference type="SMART" id="SM00717">
    <property type="entry name" value="SANT"/>
    <property type="match status" value="2"/>
</dbReference>
<reference evidence="12 13" key="2">
    <citation type="journal article" date="2012" name="Proc. Natl. Acad. Sci. U.S.A.">
        <title>Gain and loss of multiple functionally related, horizontally transferred genes in the reduced genomes of two microsporidian parasites.</title>
        <authorList>
            <person name="Pombert J.-F."/>
            <person name="Selman M."/>
            <person name="Burki F."/>
            <person name="Bardell F.T."/>
            <person name="Farinelli L."/>
            <person name="Solter L.F."/>
            <person name="Whitman D.W."/>
            <person name="Weiss L.M."/>
            <person name="Corradi N."/>
            <person name="Keeling P.J."/>
        </authorList>
    </citation>
    <scope>NUCLEOTIDE SEQUENCE [LARGE SCALE GENOMIC DNA]</scope>
    <source>
        <strain evidence="12 13">ATCC 50506</strain>
    </source>
</reference>
<dbReference type="OrthoDB" id="1410009at2759"/>
<feature type="domain" description="Myb-like" evidence="9">
    <location>
        <begin position="54"/>
        <end position="103"/>
    </location>
</feature>
<dbReference type="CDD" id="cd11659">
    <property type="entry name" value="SANT_CDC5_II"/>
    <property type="match status" value="1"/>
</dbReference>
<keyword evidence="13" id="KW-1185">Reference proteome</keyword>
<keyword evidence="3" id="KW-0747">Spliceosome</keyword>
<evidence type="ECO:0000259" key="10">
    <source>
        <dbReference type="PROSITE" id="PS51293"/>
    </source>
</evidence>
<dbReference type="HOGENOM" id="CLU_090754_0_0_1"/>
<dbReference type="Pfam" id="PF00249">
    <property type="entry name" value="Myb_DNA-binding"/>
    <property type="match status" value="1"/>
</dbReference>
<dbReference type="PROSITE" id="PS50090">
    <property type="entry name" value="MYB_LIKE"/>
    <property type="match status" value="2"/>
</dbReference>
<name>E0S5Q1_ENCIT</name>
<evidence type="ECO:0000256" key="4">
    <source>
        <dbReference type="ARBA" id="ARBA00022737"/>
    </source>
</evidence>
<dbReference type="KEGG" id="ein:Eint_020350"/>
<evidence type="ECO:0000256" key="8">
    <source>
        <dbReference type="SAM" id="MobiDB-lite"/>
    </source>
</evidence>
<keyword evidence="2" id="KW-0507">mRNA processing</keyword>
<gene>
    <name evidence="12" type="ORF">Eint_020350</name>
</gene>
<proteinExistence type="inferred from homology"/>
<dbReference type="InterPro" id="IPR017884">
    <property type="entry name" value="SANT_dom"/>
</dbReference>
<dbReference type="PROSITE" id="PS51293">
    <property type="entry name" value="SANT"/>
    <property type="match status" value="1"/>
</dbReference>
<dbReference type="Proteomes" id="UP000002313">
    <property type="component" value="Chromosome II"/>
</dbReference>
<evidence type="ECO:0000256" key="1">
    <source>
        <dbReference type="ARBA" id="ARBA00010506"/>
    </source>
</evidence>
<evidence type="ECO:0000256" key="6">
    <source>
        <dbReference type="ARBA" id="ARBA00023187"/>
    </source>
</evidence>
<dbReference type="GO" id="GO:0000974">
    <property type="term" value="C:Prp19 complex"/>
    <property type="evidence" value="ECO:0007669"/>
    <property type="project" value="InterPro"/>
</dbReference>
<evidence type="ECO:0000259" key="9">
    <source>
        <dbReference type="PROSITE" id="PS50090"/>
    </source>
</evidence>
<dbReference type="GO" id="GO:0003677">
    <property type="term" value="F:DNA binding"/>
    <property type="evidence" value="ECO:0007669"/>
    <property type="project" value="UniProtKB-KW"/>
</dbReference>
<feature type="domain" description="HTH myb-type" evidence="11">
    <location>
        <begin position="62"/>
        <end position="107"/>
    </location>
</feature>
<keyword evidence="7" id="KW-0539">Nucleus</keyword>
<dbReference type="PANTHER" id="PTHR45885:SF1">
    <property type="entry name" value="CELL DIVISION CYCLE 5-LIKE PROTEIN"/>
    <property type="match status" value="1"/>
</dbReference>
<dbReference type="Gene3D" id="1.10.10.60">
    <property type="entry name" value="Homeodomain-like"/>
    <property type="match status" value="2"/>
</dbReference>
<evidence type="ECO:0008006" key="14">
    <source>
        <dbReference type="Google" id="ProtNLM"/>
    </source>
</evidence>
<feature type="domain" description="Myb-like" evidence="9">
    <location>
        <begin position="2"/>
        <end position="53"/>
    </location>
</feature>
<feature type="domain" description="SANT" evidence="10">
    <location>
        <begin position="5"/>
        <end position="47"/>
    </location>
</feature>
<dbReference type="GeneID" id="9698730"/>
<reference evidence="12 13" key="1">
    <citation type="journal article" date="2010" name="Nat. Commun.">
        <title>The complete sequence of the smallest known nuclear genome from the microsporidian Encephalitozoon intestinalis.</title>
        <authorList>
            <person name="Corradi N."/>
            <person name="Pombert J.-F."/>
            <person name="Farinelli L."/>
            <person name="Didier E.S."/>
            <person name="Keeling P.J."/>
        </authorList>
    </citation>
    <scope>NUCLEOTIDE SEQUENCE [LARGE SCALE GENOMIC DNA]</scope>
    <source>
        <strain evidence="12 13">ATCC 50506</strain>
    </source>
</reference>
<dbReference type="InterPro" id="IPR047240">
    <property type="entry name" value="SANT_CDC5L_II"/>
</dbReference>
<evidence type="ECO:0000259" key="11">
    <source>
        <dbReference type="PROSITE" id="PS51294"/>
    </source>
</evidence>
<evidence type="ECO:0000256" key="3">
    <source>
        <dbReference type="ARBA" id="ARBA00022728"/>
    </source>
</evidence>
<evidence type="ECO:0000256" key="7">
    <source>
        <dbReference type="ARBA" id="ARBA00023242"/>
    </source>
</evidence>
<feature type="domain" description="HTH myb-type" evidence="11">
    <location>
        <begin position="1"/>
        <end position="57"/>
    </location>
</feature>
<accession>E0S5Q1</accession>
<comment type="similarity">
    <text evidence="1">Belongs to the CEF1 family.</text>
</comment>
<dbReference type="InterPro" id="IPR009057">
    <property type="entry name" value="Homeodomain-like_sf"/>
</dbReference>
<dbReference type="PANTHER" id="PTHR45885">
    <property type="entry name" value="CELL DIVISION CYCLE 5-LIKE PROTEIN"/>
    <property type="match status" value="1"/>
</dbReference>